<reference evidence="2" key="1">
    <citation type="submission" date="2011-04" db="EMBL/GenBank/DDBJ databases">
        <title>Evolution of plant cell wall degrading machinery underlies the functional diversity of forest fungi.</title>
        <authorList>
            <consortium name="US DOE Joint Genome Institute (JGI-PGF)"/>
            <person name="Eastwood D.C."/>
            <person name="Floudas D."/>
            <person name="Binder M."/>
            <person name="Majcherczyk A."/>
            <person name="Schneider P."/>
            <person name="Aerts A."/>
            <person name="Asiegbu F.O."/>
            <person name="Baker S.E."/>
            <person name="Barry K."/>
            <person name="Bendiksby M."/>
            <person name="Blumentritt M."/>
            <person name="Coutinho P.M."/>
            <person name="Cullen D."/>
            <person name="Cullen D."/>
            <person name="Gathman A."/>
            <person name="Goodell B."/>
            <person name="Henrissat B."/>
            <person name="Ihrmark K."/>
            <person name="Kauserud H."/>
            <person name="Kohler A."/>
            <person name="LaButti K."/>
            <person name="Lapidus A."/>
            <person name="Lavin J.L."/>
            <person name="Lee Y.-H."/>
            <person name="Lindquist E."/>
            <person name="Lilly W."/>
            <person name="Lucas S."/>
            <person name="Morin E."/>
            <person name="Murat C."/>
            <person name="Oguiza J.A."/>
            <person name="Park J."/>
            <person name="Pisabarro A.G."/>
            <person name="Riley R."/>
            <person name="Rosling A."/>
            <person name="Salamov A."/>
            <person name="Schmidt O."/>
            <person name="Schmutz J."/>
            <person name="Skrede I."/>
            <person name="Stenlid J."/>
            <person name="Wiebenga A."/>
            <person name="Xie X."/>
            <person name="Kues U."/>
            <person name="Hibbett D.S."/>
            <person name="Hoffmeister D."/>
            <person name="Hogberg N."/>
            <person name="Martin F."/>
            <person name="Grigoriev I.V."/>
            <person name="Watkinson S.C."/>
        </authorList>
    </citation>
    <scope>NUCLEOTIDE SEQUENCE</scope>
    <source>
        <strain evidence="2">S7.9</strain>
    </source>
</reference>
<name>F8P2Z1_SERL9</name>
<dbReference type="RefSeq" id="XP_007321061.1">
    <property type="nucleotide sequence ID" value="XM_007320999.1"/>
</dbReference>
<dbReference type="GeneID" id="18820312"/>
<dbReference type="KEGG" id="sla:SERLADRAFT_473479"/>
<accession>F8P2Z1</accession>
<dbReference type="AlphaFoldDB" id="F8P2Z1"/>
<dbReference type="EMBL" id="GL945437">
    <property type="protein sequence ID" value="EGO22523.1"/>
    <property type="molecule type" value="Genomic_DNA"/>
</dbReference>
<evidence type="ECO:0000256" key="1">
    <source>
        <dbReference type="SAM" id="MobiDB-lite"/>
    </source>
</evidence>
<evidence type="ECO:0000313" key="2">
    <source>
        <dbReference type="EMBL" id="EGO22523.1"/>
    </source>
</evidence>
<dbReference type="Proteomes" id="UP000008064">
    <property type="component" value="Unassembled WGS sequence"/>
</dbReference>
<dbReference type="HOGENOM" id="CLU_2543996_0_0_1"/>
<proteinExistence type="predicted"/>
<gene>
    <name evidence="2" type="ORF">SERLADRAFT_473479</name>
</gene>
<sequence length="83" mass="9660">MSGCSQKEKEHNSRWLFTQTRGRQASKKARIVISAGILDFRFITRQETSENRHRKHRTMLVHNFVHNHEATSVKRWSAGPSAT</sequence>
<feature type="region of interest" description="Disordered" evidence="1">
    <location>
        <begin position="1"/>
        <end position="24"/>
    </location>
</feature>
<protein>
    <submittedName>
        <fullName evidence="2">Uncharacterized protein</fullName>
    </submittedName>
</protein>
<organism>
    <name type="scientific">Serpula lacrymans var. lacrymans (strain S7.9)</name>
    <name type="common">Dry rot fungus</name>
    <dbReference type="NCBI Taxonomy" id="578457"/>
    <lineage>
        <taxon>Eukaryota</taxon>
        <taxon>Fungi</taxon>
        <taxon>Dikarya</taxon>
        <taxon>Basidiomycota</taxon>
        <taxon>Agaricomycotina</taxon>
        <taxon>Agaricomycetes</taxon>
        <taxon>Agaricomycetidae</taxon>
        <taxon>Boletales</taxon>
        <taxon>Coniophorineae</taxon>
        <taxon>Serpulaceae</taxon>
        <taxon>Serpula</taxon>
    </lineage>
</organism>
<feature type="compositionally biased region" description="Basic and acidic residues" evidence="1">
    <location>
        <begin position="1"/>
        <end position="13"/>
    </location>
</feature>